<reference evidence="2 3" key="1">
    <citation type="submission" date="2019-03" db="EMBL/GenBank/DDBJ databases">
        <authorList>
            <person name="Yang Y."/>
        </authorList>
    </citation>
    <scope>NUCLEOTIDE SEQUENCE [LARGE SCALE GENOMIC DNA]</scope>
    <source>
        <strain evidence="2 3">ASL-1</strain>
    </source>
</reference>
<sequence>MSDEYNLNNAQYTSLYEGSQTLFRIISERLNVNTAYITRRGNNEMTVLSSFNDKEEIIPEGYSVEYGGTYCRLIISNEDNAMTTPDLTKELITSQLEVTDQLGVKGFLGVTLRDREGGVFGTLCVMDRNEKSFSGQDIEYLQSLSGILSHMIEFDQMSYNMAYLNVPIIPITTGVSILSVQGIVDSSRSEVILNHVLQYCAVNQVHTFIVDLSGLIILNDHLPHVISDLAQALRVMGVRPLITGITPEIAKQDLRNAQLTGLNIETVRSLEQAMAVIGFSLTETNNVSH</sequence>
<accession>A0A4Y8LG72</accession>
<dbReference type="InterPro" id="IPR051932">
    <property type="entry name" value="Bact_StressResp_Reg"/>
</dbReference>
<gene>
    <name evidence="2" type="ORF">E2626_08735</name>
</gene>
<organism evidence="2 3">
    <name type="scientific">Jeotgalibacillus salarius</name>
    <dbReference type="NCBI Taxonomy" id="546023"/>
    <lineage>
        <taxon>Bacteria</taxon>
        <taxon>Bacillati</taxon>
        <taxon>Bacillota</taxon>
        <taxon>Bacilli</taxon>
        <taxon>Bacillales</taxon>
        <taxon>Caryophanaceae</taxon>
        <taxon>Jeotgalibacillus</taxon>
    </lineage>
</organism>
<evidence type="ECO:0000313" key="3">
    <source>
        <dbReference type="Proteomes" id="UP000297776"/>
    </source>
</evidence>
<dbReference type="CDD" id="cd07041">
    <property type="entry name" value="STAS_RsbR_RsbS_like"/>
    <property type="match status" value="1"/>
</dbReference>
<dbReference type="InterPro" id="IPR002645">
    <property type="entry name" value="STAS_dom"/>
</dbReference>
<dbReference type="Proteomes" id="UP000297776">
    <property type="component" value="Unassembled WGS sequence"/>
</dbReference>
<evidence type="ECO:0000313" key="2">
    <source>
        <dbReference type="EMBL" id="TFE01646.1"/>
    </source>
</evidence>
<proteinExistence type="predicted"/>
<dbReference type="SUPFAM" id="SSF52091">
    <property type="entry name" value="SpoIIaa-like"/>
    <property type="match status" value="1"/>
</dbReference>
<dbReference type="RefSeq" id="WP_134381363.1">
    <property type="nucleotide sequence ID" value="NZ_SORX01000004.1"/>
</dbReference>
<keyword evidence="3" id="KW-1185">Reference proteome</keyword>
<comment type="caution">
    <text evidence="2">The sequence shown here is derived from an EMBL/GenBank/DDBJ whole genome shotgun (WGS) entry which is preliminary data.</text>
</comment>
<feature type="domain" description="STAS" evidence="1">
    <location>
        <begin position="165"/>
        <end position="277"/>
    </location>
</feature>
<evidence type="ECO:0000259" key="1">
    <source>
        <dbReference type="PROSITE" id="PS50801"/>
    </source>
</evidence>
<dbReference type="SUPFAM" id="SSF55781">
    <property type="entry name" value="GAF domain-like"/>
    <property type="match status" value="1"/>
</dbReference>
<dbReference type="AlphaFoldDB" id="A0A4Y8LG72"/>
<dbReference type="InterPro" id="IPR003018">
    <property type="entry name" value="GAF"/>
</dbReference>
<dbReference type="Gene3D" id="3.30.450.40">
    <property type="match status" value="1"/>
</dbReference>
<dbReference type="Pfam" id="PF01740">
    <property type="entry name" value="STAS"/>
    <property type="match status" value="1"/>
</dbReference>
<dbReference type="OrthoDB" id="1120027at2"/>
<dbReference type="PROSITE" id="PS50801">
    <property type="entry name" value="STAS"/>
    <property type="match status" value="1"/>
</dbReference>
<dbReference type="InterPro" id="IPR029016">
    <property type="entry name" value="GAF-like_dom_sf"/>
</dbReference>
<dbReference type="Gene3D" id="3.30.750.24">
    <property type="entry name" value="STAS domain"/>
    <property type="match status" value="1"/>
</dbReference>
<protein>
    <submittedName>
        <fullName evidence="2">Anti-anti-sigma factor</fullName>
    </submittedName>
</protein>
<dbReference type="InterPro" id="IPR036513">
    <property type="entry name" value="STAS_dom_sf"/>
</dbReference>
<dbReference type="EMBL" id="SORX01000004">
    <property type="protein sequence ID" value="TFE01646.1"/>
    <property type="molecule type" value="Genomic_DNA"/>
</dbReference>
<name>A0A4Y8LG72_9BACL</name>
<dbReference type="Pfam" id="PF01590">
    <property type="entry name" value="GAF"/>
    <property type="match status" value="1"/>
</dbReference>
<dbReference type="PANTHER" id="PTHR33745">
    <property type="entry name" value="RSBT ANTAGONIST PROTEIN RSBS-RELATED"/>
    <property type="match status" value="1"/>
</dbReference>